<keyword evidence="2" id="KW-0479">Metal-binding</keyword>
<dbReference type="AlphaFoldDB" id="N1V311"/>
<evidence type="ECO:0000313" key="3">
    <source>
        <dbReference type="EMBL" id="EMY34452.1"/>
    </source>
</evidence>
<evidence type="ECO:0000313" key="4">
    <source>
        <dbReference type="Proteomes" id="UP000010729"/>
    </source>
</evidence>
<comment type="similarity">
    <text evidence="1 2">Belongs to the cytochrome P450 family.</text>
</comment>
<dbReference type="InterPro" id="IPR001128">
    <property type="entry name" value="Cyt_P450"/>
</dbReference>
<evidence type="ECO:0000256" key="2">
    <source>
        <dbReference type="RuleBase" id="RU000461"/>
    </source>
</evidence>
<keyword evidence="2 3" id="KW-0503">Monooxygenase</keyword>
<accession>N1V311</accession>
<dbReference type="OrthoDB" id="54272at2"/>
<dbReference type="GO" id="GO:0004497">
    <property type="term" value="F:monooxygenase activity"/>
    <property type="evidence" value="ECO:0007669"/>
    <property type="project" value="UniProtKB-KW"/>
</dbReference>
<dbReference type="GO" id="GO:0020037">
    <property type="term" value="F:heme binding"/>
    <property type="evidence" value="ECO:0007669"/>
    <property type="project" value="InterPro"/>
</dbReference>
<organism evidence="3 4">
    <name type="scientific">Arthrobacter crystallopoietes BAB-32</name>
    <dbReference type="NCBI Taxonomy" id="1246476"/>
    <lineage>
        <taxon>Bacteria</taxon>
        <taxon>Bacillati</taxon>
        <taxon>Actinomycetota</taxon>
        <taxon>Actinomycetes</taxon>
        <taxon>Micrococcales</taxon>
        <taxon>Micrococcaceae</taxon>
        <taxon>Crystallibacter</taxon>
    </lineage>
</organism>
<dbReference type="GO" id="GO:0005506">
    <property type="term" value="F:iron ion binding"/>
    <property type="evidence" value="ECO:0007669"/>
    <property type="project" value="InterPro"/>
</dbReference>
<dbReference type="RefSeq" id="WP_005268750.1">
    <property type="nucleotide sequence ID" value="NZ_ANPE02000112.1"/>
</dbReference>
<dbReference type="PANTHER" id="PTHR46696">
    <property type="entry name" value="P450, PUTATIVE (EUROFUNG)-RELATED"/>
    <property type="match status" value="1"/>
</dbReference>
<dbReference type="Pfam" id="PF00067">
    <property type="entry name" value="p450"/>
    <property type="match status" value="1"/>
</dbReference>
<dbReference type="InterPro" id="IPR017972">
    <property type="entry name" value="Cyt_P450_CS"/>
</dbReference>
<dbReference type="InterPro" id="IPR002397">
    <property type="entry name" value="Cyt_P450_B"/>
</dbReference>
<sequence length="399" mass="44552">MTFATIVRTKALPVADWLDPAELARDPYPSFRRLREEAPVAWVPAVNKVLISSYEGCSFGERHPEIFSSNVSGGTMVRAMGGQPMIRKDDPEHAAERAPMNRTLRPKQIMEIWAGKFEANARHYLEEMIEAGPGSADLNLDFAKPLAAKNLCDMLGMTNVEPLDLARWSRDFIAGTGNVLDKQEIWDRCETSRAECDAALDETMARLRRHPDPSITSMLIEAGMDEDKVRNNVKLAISGGVNEPQHMITNLVWLLDRSPEQKAELWADPGLWKQAFIEASRYFSPIGMITRETVADVVIGDVTIPADTQIGMILASANRDEKQFPNPDVFDIHRDGGPNLAFGSGVHQCAGKWAAQKAVGEIAVPMLYRELPELRQDAGRRETWDGWVFRGMTNLPVVW</sequence>
<keyword evidence="2" id="KW-0560">Oxidoreductase</keyword>
<keyword evidence="4" id="KW-1185">Reference proteome</keyword>
<evidence type="ECO:0000256" key="1">
    <source>
        <dbReference type="ARBA" id="ARBA00010617"/>
    </source>
</evidence>
<dbReference type="SUPFAM" id="SSF48264">
    <property type="entry name" value="Cytochrome P450"/>
    <property type="match status" value="1"/>
</dbReference>
<dbReference type="GO" id="GO:0016705">
    <property type="term" value="F:oxidoreductase activity, acting on paired donors, with incorporation or reduction of molecular oxygen"/>
    <property type="evidence" value="ECO:0007669"/>
    <property type="project" value="InterPro"/>
</dbReference>
<dbReference type="EMBL" id="ANPE02000112">
    <property type="protein sequence ID" value="EMY34452.1"/>
    <property type="molecule type" value="Genomic_DNA"/>
</dbReference>
<dbReference type="PRINTS" id="PR00359">
    <property type="entry name" value="BP450"/>
</dbReference>
<keyword evidence="2" id="KW-0349">Heme</keyword>
<reference evidence="3 4" key="1">
    <citation type="journal article" date="2013" name="Genome Announc.">
        <title>Draft Genome Sequence of Arthrobacter crystallopoietes Strain BAB-32, Revealing Genes for Bioremediation.</title>
        <authorList>
            <person name="Joshi M.N."/>
            <person name="Pandit A.S."/>
            <person name="Sharma A."/>
            <person name="Pandya R.V."/>
            <person name="Desai S.M."/>
            <person name="Saxena A.K."/>
            <person name="Bagatharia S.B."/>
        </authorList>
    </citation>
    <scope>NUCLEOTIDE SEQUENCE [LARGE SCALE GENOMIC DNA]</scope>
    <source>
        <strain evidence="3 4">BAB-32</strain>
    </source>
</reference>
<keyword evidence="2" id="KW-0408">Iron</keyword>
<dbReference type="Gene3D" id="1.10.630.10">
    <property type="entry name" value="Cytochrome P450"/>
    <property type="match status" value="1"/>
</dbReference>
<proteinExistence type="inferred from homology"/>
<dbReference type="InterPro" id="IPR036396">
    <property type="entry name" value="Cyt_P450_sf"/>
</dbReference>
<dbReference type="PANTHER" id="PTHR46696:SF1">
    <property type="entry name" value="CYTOCHROME P450 YJIB-RELATED"/>
    <property type="match status" value="1"/>
</dbReference>
<dbReference type="PROSITE" id="PS00086">
    <property type="entry name" value="CYTOCHROME_P450"/>
    <property type="match status" value="1"/>
</dbReference>
<name>N1V311_9MICC</name>
<protein>
    <submittedName>
        <fullName evidence="3">Cytochrome P450 monooxygenase</fullName>
    </submittedName>
</protein>
<comment type="caution">
    <text evidence="3">The sequence shown here is derived from an EMBL/GenBank/DDBJ whole genome shotgun (WGS) entry which is preliminary data.</text>
</comment>
<gene>
    <name evidence="3" type="ORF">D477_009525</name>
</gene>
<dbReference type="Proteomes" id="UP000010729">
    <property type="component" value="Unassembled WGS sequence"/>
</dbReference>